<keyword evidence="2" id="KW-1185">Reference proteome</keyword>
<evidence type="ECO:0000313" key="2">
    <source>
        <dbReference type="Proteomes" id="UP001472677"/>
    </source>
</evidence>
<dbReference type="EMBL" id="JBBPBM010000043">
    <property type="protein sequence ID" value="KAK8523287.1"/>
    <property type="molecule type" value="Genomic_DNA"/>
</dbReference>
<proteinExistence type="predicted"/>
<accession>A0ABR2CWJ8</accession>
<name>A0ABR2CWJ8_9ROSI</name>
<reference evidence="1 2" key="1">
    <citation type="journal article" date="2024" name="G3 (Bethesda)">
        <title>Genome assembly of Hibiscus sabdariffa L. provides insights into metabolisms of medicinal natural products.</title>
        <authorList>
            <person name="Kim T."/>
        </authorList>
    </citation>
    <scope>NUCLEOTIDE SEQUENCE [LARGE SCALE GENOMIC DNA]</scope>
    <source>
        <strain evidence="1">TK-2024</strain>
        <tissue evidence="1">Old leaves</tissue>
    </source>
</reference>
<gene>
    <name evidence="1" type="ORF">V6N12_047813</name>
</gene>
<sequence length="112" mass="12608">MQAMKKGNKQIVHFASIDRNSSMLTGMTRIPGASFTNSTRSLTESERNELIFKNHFLTILFPVDRFSEMGPSARTSFSDDRGRCSHRFKACRAASSKEMAELSGNVIFKQIL</sequence>
<dbReference type="PANTHER" id="PTHR47576">
    <property type="entry name" value="BRCT DOMAIN DNA REPAIR PROTEIN-RELATED"/>
    <property type="match status" value="1"/>
</dbReference>
<evidence type="ECO:0000313" key="1">
    <source>
        <dbReference type="EMBL" id="KAK8523287.1"/>
    </source>
</evidence>
<comment type="caution">
    <text evidence="1">The sequence shown here is derived from an EMBL/GenBank/DDBJ whole genome shotgun (WGS) entry which is preliminary data.</text>
</comment>
<dbReference type="PANTHER" id="PTHR47576:SF2">
    <property type="entry name" value="BRCT DOMAIN DNA REPAIR PROTEIN-RELATED"/>
    <property type="match status" value="1"/>
</dbReference>
<protein>
    <submittedName>
        <fullName evidence="1">Uncharacterized protein</fullName>
    </submittedName>
</protein>
<organism evidence="1 2">
    <name type="scientific">Hibiscus sabdariffa</name>
    <name type="common">roselle</name>
    <dbReference type="NCBI Taxonomy" id="183260"/>
    <lineage>
        <taxon>Eukaryota</taxon>
        <taxon>Viridiplantae</taxon>
        <taxon>Streptophyta</taxon>
        <taxon>Embryophyta</taxon>
        <taxon>Tracheophyta</taxon>
        <taxon>Spermatophyta</taxon>
        <taxon>Magnoliopsida</taxon>
        <taxon>eudicotyledons</taxon>
        <taxon>Gunneridae</taxon>
        <taxon>Pentapetalae</taxon>
        <taxon>rosids</taxon>
        <taxon>malvids</taxon>
        <taxon>Malvales</taxon>
        <taxon>Malvaceae</taxon>
        <taxon>Malvoideae</taxon>
        <taxon>Hibiscus</taxon>
    </lineage>
</organism>
<dbReference type="Proteomes" id="UP001472677">
    <property type="component" value="Unassembled WGS sequence"/>
</dbReference>